<dbReference type="Proteomes" id="UP000321523">
    <property type="component" value="Unassembled WGS sequence"/>
</dbReference>
<protein>
    <submittedName>
        <fullName evidence="1">Uncharacterized protein</fullName>
    </submittedName>
</protein>
<proteinExistence type="predicted"/>
<evidence type="ECO:0000313" key="1">
    <source>
        <dbReference type="EMBL" id="GEO42096.1"/>
    </source>
</evidence>
<organism evidence="1 2">
    <name type="scientific">Skermanella aerolata</name>
    <dbReference type="NCBI Taxonomy" id="393310"/>
    <lineage>
        <taxon>Bacteria</taxon>
        <taxon>Pseudomonadati</taxon>
        <taxon>Pseudomonadota</taxon>
        <taxon>Alphaproteobacteria</taxon>
        <taxon>Rhodospirillales</taxon>
        <taxon>Azospirillaceae</taxon>
        <taxon>Skermanella</taxon>
    </lineage>
</organism>
<dbReference type="EMBL" id="BJYZ01000035">
    <property type="protein sequence ID" value="GEO42096.1"/>
    <property type="molecule type" value="Genomic_DNA"/>
</dbReference>
<accession>A0A512E035</accession>
<keyword evidence="2" id="KW-1185">Reference proteome</keyword>
<comment type="caution">
    <text evidence="1">The sequence shown here is derived from an EMBL/GenBank/DDBJ whole genome shotgun (WGS) entry which is preliminary data.</text>
</comment>
<evidence type="ECO:0000313" key="2">
    <source>
        <dbReference type="Proteomes" id="UP000321523"/>
    </source>
</evidence>
<sequence length="70" mass="7830">MPNLALIANDHIERAKSVKRMNGPLYSGETINLDSGIRMPEDLEELVSQEPFIPDNLEVVGNLLERIIAE</sequence>
<dbReference type="OrthoDB" id="7361953at2"/>
<dbReference type="RefSeq" id="WP_044434923.1">
    <property type="nucleotide sequence ID" value="NZ_BJYZ01000035.1"/>
</dbReference>
<reference evidence="1 2" key="1">
    <citation type="submission" date="2019-07" db="EMBL/GenBank/DDBJ databases">
        <title>Whole genome shotgun sequence of Skermanella aerolata NBRC 106429.</title>
        <authorList>
            <person name="Hosoyama A."/>
            <person name="Uohara A."/>
            <person name="Ohji S."/>
            <person name="Ichikawa N."/>
        </authorList>
    </citation>
    <scope>NUCLEOTIDE SEQUENCE [LARGE SCALE GENOMIC DNA]</scope>
    <source>
        <strain evidence="1 2">NBRC 106429</strain>
    </source>
</reference>
<dbReference type="AlphaFoldDB" id="A0A512E035"/>
<name>A0A512E035_9PROT</name>
<gene>
    <name evidence="1" type="ORF">SAE02_62440</name>
</gene>